<dbReference type="AlphaFoldDB" id="A0A397SKL2"/>
<dbReference type="Proteomes" id="UP000265703">
    <property type="component" value="Unassembled WGS sequence"/>
</dbReference>
<reference evidence="2 3" key="1">
    <citation type="submission" date="2018-06" db="EMBL/GenBank/DDBJ databases">
        <title>Comparative genomics reveals the genomic features of Rhizophagus irregularis, R. cerebriforme, R. diaphanum and Gigaspora rosea, and their symbiotic lifestyle signature.</title>
        <authorList>
            <person name="Morin E."/>
            <person name="San Clemente H."/>
            <person name="Chen E.C.H."/>
            <person name="De La Providencia I."/>
            <person name="Hainaut M."/>
            <person name="Kuo A."/>
            <person name="Kohler A."/>
            <person name="Murat C."/>
            <person name="Tang N."/>
            <person name="Roy S."/>
            <person name="Loubradou J."/>
            <person name="Henrissat B."/>
            <person name="Grigoriev I.V."/>
            <person name="Corradi N."/>
            <person name="Roux C."/>
            <person name="Martin F.M."/>
        </authorList>
    </citation>
    <scope>NUCLEOTIDE SEQUENCE [LARGE SCALE GENOMIC DNA]</scope>
    <source>
        <strain evidence="2 3">DAOM 227022</strain>
    </source>
</reference>
<dbReference type="EMBL" id="QKYT01000348">
    <property type="protein sequence ID" value="RIA86740.1"/>
    <property type="molecule type" value="Genomic_DNA"/>
</dbReference>
<feature type="region of interest" description="Disordered" evidence="1">
    <location>
        <begin position="1"/>
        <end position="24"/>
    </location>
</feature>
<evidence type="ECO:0000313" key="2">
    <source>
        <dbReference type="EMBL" id="RIA86740.1"/>
    </source>
</evidence>
<gene>
    <name evidence="2" type="ORF">C1645_828857</name>
</gene>
<protein>
    <submittedName>
        <fullName evidence="2">Uncharacterized protein</fullName>
    </submittedName>
</protein>
<proteinExistence type="predicted"/>
<comment type="caution">
    <text evidence="2">The sequence shown here is derived from an EMBL/GenBank/DDBJ whole genome shotgun (WGS) entry which is preliminary data.</text>
</comment>
<keyword evidence="3" id="KW-1185">Reference proteome</keyword>
<accession>A0A397SKL2</accession>
<evidence type="ECO:0000256" key="1">
    <source>
        <dbReference type="SAM" id="MobiDB-lite"/>
    </source>
</evidence>
<organism evidence="2 3">
    <name type="scientific">Glomus cerebriforme</name>
    <dbReference type="NCBI Taxonomy" id="658196"/>
    <lineage>
        <taxon>Eukaryota</taxon>
        <taxon>Fungi</taxon>
        <taxon>Fungi incertae sedis</taxon>
        <taxon>Mucoromycota</taxon>
        <taxon>Glomeromycotina</taxon>
        <taxon>Glomeromycetes</taxon>
        <taxon>Glomerales</taxon>
        <taxon>Glomeraceae</taxon>
        <taxon>Glomus</taxon>
    </lineage>
</organism>
<evidence type="ECO:0000313" key="3">
    <source>
        <dbReference type="Proteomes" id="UP000265703"/>
    </source>
</evidence>
<name>A0A397SKL2_9GLOM</name>
<sequence length="49" mass="6044">MKTSMKMNEEKAKSRNHQKKKWKEQFKEKCINEENYNIENKKKKVNEGK</sequence>